<dbReference type="PANTHER" id="PTHR43072">
    <property type="entry name" value="N-ACETYLTRANSFERASE"/>
    <property type="match status" value="1"/>
</dbReference>
<dbReference type="SUPFAM" id="SSF55729">
    <property type="entry name" value="Acyl-CoA N-acyltransferases (Nat)"/>
    <property type="match status" value="1"/>
</dbReference>
<dbReference type="GO" id="GO:0016747">
    <property type="term" value="F:acyltransferase activity, transferring groups other than amino-acyl groups"/>
    <property type="evidence" value="ECO:0007669"/>
    <property type="project" value="InterPro"/>
</dbReference>
<dbReference type="InterPro" id="IPR016181">
    <property type="entry name" value="Acyl_CoA_acyltransferase"/>
</dbReference>
<comment type="caution">
    <text evidence="6">The sequence shown here is derived from an EMBL/GenBank/DDBJ whole genome shotgun (WGS) entry which is preliminary data.</text>
</comment>
<gene>
    <name evidence="6" type="ORF">N781_04645</name>
</gene>
<dbReference type="AlphaFoldDB" id="A0A0A5GJF9"/>
<dbReference type="InterPro" id="IPR000182">
    <property type="entry name" value="GNAT_dom"/>
</dbReference>
<keyword evidence="2" id="KW-0012">Acyltransferase</keyword>
<dbReference type="PROSITE" id="PS51186">
    <property type="entry name" value="GNAT"/>
    <property type="match status" value="1"/>
</dbReference>
<evidence type="ECO:0000313" key="7">
    <source>
        <dbReference type="Proteomes" id="UP000030528"/>
    </source>
</evidence>
<dbReference type="FunFam" id="3.40.630.30:FF:000026">
    <property type="entry name" value="Phosphinothricin acetyltransferase"/>
    <property type="match status" value="1"/>
</dbReference>
<dbReference type="CDD" id="cd04301">
    <property type="entry name" value="NAT_SF"/>
    <property type="match status" value="1"/>
</dbReference>
<evidence type="ECO:0000259" key="5">
    <source>
        <dbReference type="PROSITE" id="PS51186"/>
    </source>
</evidence>
<evidence type="ECO:0000313" key="6">
    <source>
        <dbReference type="EMBL" id="KGX91353.1"/>
    </source>
</evidence>
<dbReference type="PANTHER" id="PTHR43072:SF23">
    <property type="entry name" value="UPF0039 PROTEIN C11D3.02C"/>
    <property type="match status" value="1"/>
</dbReference>
<evidence type="ECO:0000256" key="2">
    <source>
        <dbReference type="ARBA" id="ARBA00023315"/>
    </source>
</evidence>
<dbReference type="OrthoDB" id="9798006at2"/>
<evidence type="ECO:0000256" key="1">
    <source>
        <dbReference type="ARBA" id="ARBA00022679"/>
    </source>
</evidence>
<keyword evidence="7" id="KW-1185">Reference proteome</keyword>
<accession>A0A0A5GJF9</accession>
<evidence type="ECO:0000256" key="4">
    <source>
        <dbReference type="ARBA" id="ARBA00051334"/>
    </source>
</evidence>
<name>A0A0A5GJF9_9BACI</name>
<comment type="catalytic activity">
    <reaction evidence="4">
        <text>L-methionine sulfone + acetyl-CoA = N-acetyl-L-methionine sulfone + CoA + H(+)</text>
        <dbReference type="Rhea" id="RHEA:47656"/>
        <dbReference type="ChEBI" id="CHEBI:15378"/>
        <dbReference type="ChEBI" id="CHEBI:57287"/>
        <dbReference type="ChEBI" id="CHEBI:57288"/>
        <dbReference type="ChEBI" id="CHEBI:87824"/>
        <dbReference type="ChEBI" id="CHEBI:87825"/>
    </reaction>
</comment>
<reference evidence="6 7" key="1">
    <citation type="submission" date="2013-08" db="EMBL/GenBank/DDBJ databases">
        <authorList>
            <person name="Huang J."/>
            <person name="Wang G."/>
        </authorList>
    </citation>
    <scope>NUCLEOTIDE SEQUENCE [LARGE SCALE GENOMIC DNA]</scope>
    <source>
        <strain evidence="6 7">JSM 076056</strain>
    </source>
</reference>
<proteinExistence type="predicted"/>
<dbReference type="Gene3D" id="3.40.630.30">
    <property type="match status" value="1"/>
</dbReference>
<comment type="catalytic activity">
    <reaction evidence="3">
        <text>L-methionine sulfoximine + acetyl-CoA = N-acetyl-L-methionine sulfoximine + CoA + H(+)</text>
        <dbReference type="Rhea" id="RHEA:47660"/>
        <dbReference type="ChEBI" id="CHEBI:15378"/>
        <dbReference type="ChEBI" id="CHEBI:57287"/>
        <dbReference type="ChEBI" id="CHEBI:57288"/>
        <dbReference type="ChEBI" id="CHEBI:87826"/>
        <dbReference type="ChEBI" id="CHEBI:87827"/>
    </reaction>
</comment>
<sequence length="169" mass="19638">MIREATHEDLAAILEIYNHAIIHTTAVYSYHPQTLEERKAWFRSKQQFNWPVFVEDIEGVVAGFATYGPFRDWPAYQYTVEHSIYVHPEYRGRKIGKRLLHSVLQDAKGRGMKTMVAGIDATNDASIRLHSQLGFQHNGTIRKAGFKFDRWLDLAFMQYIYEDDEGSLL</sequence>
<feature type="domain" description="N-acetyltransferase" evidence="5">
    <location>
        <begin position="1"/>
        <end position="155"/>
    </location>
</feature>
<dbReference type="PIRSF" id="PIRSF037663">
    <property type="entry name" value="Acetyltransf_GNAT_prd"/>
    <property type="match status" value="1"/>
</dbReference>
<keyword evidence="1 6" id="KW-0808">Transferase</keyword>
<evidence type="ECO:0000256" key="3">
    <source>
        <dbReference type="ARBA" id="ARBA00050603"/>
    </source>
</evidence>
<dbReference type="eggNOG" id="COG1247">
    <property type="taxonomic scope" value="Bacteria"/>
</dbReference>
<organism evidence="6 7">
    <name type="scientific">Pontibacillus halophilus JSM 076056 = DSM 19796</name>
    <dbReference type="NCBI Taxonomy" id="1385510"/>
    <lineage>
        <taxon>Bacteria</taxon>
        <taxon>Bacillati</taxon>
        <taxon>Bacillota</taxon>
        <taxon>Bacilli</taxon>
        <taxon>Bacillales</taxon>
        <taxon>Bacillaceae</taxon>
        <taxon>Pontibacillus</taxon>
    </lineage>
</organism>
<dbReference type="EMBL" id="AVPE01000010">
    <property type="protein sequence ID" value="KGX91353.1"/>
    <property type="molecule type" value="Genomic_DNA"/>
</dbReference>
<protein>
    <submittedName>
        <fullName evidence="6">N-acetyltransferase</fullName>
    </submittedName>
</protein>
<dbReference type="RefSeq" id="WP_026800789.1">
    <property type="nucleotide sequence ID" value="NZ_AULI01000010.1"/>
</dbReference>
<dbReference type="STRING" id="1385510.GCA_000425205_02451"/>
<dbReference type="Pfam" id="PF00583">
    <property type="entry name" value="Acetyltransf_1"/>
    <property type="match status" value="1"/>
</dbReference>
<dbReference type="Proteomes" id="UP000030528">
    <property type="component" value="Unassembled WGS sequence"/>
</dbReference>
<dbReference type="InterPro" id="IPR017255">
    <property type="entry name" value="AcTrfase_GNAT_prd"/>
</dbReference>